<gene>
    <name evidence="2" type="ORF">EUGRSUZ_D02580</name>
</gene>
<protein>
    <submittedName>
        <fullName evidence="2">Uncharacterized protein</fullName>
    </submittedName>
</protein>
<dbReference type="EMBL" id="KK198756">
    <property type="protein sequence ID" value="KCW78415.1"/>
    <property type="molecule type" value="Genomic_DNA"/>
</dbReference>
<dbReference type="AlphaFoldDB" id="A0A059CKG2"/>
<proteinExistence type="predicted"/>
<name>A0A059CKG2_EUCGR</name>
<evidence type="ECO:0000313" key="2">
    <source>
        <dbReference type="EMBL" id="KCW78415.1"/>
    </source>
</evidence>
<sequence>MATQLATLANLQEPRSPSSSCENKPTKRSKVRHCSEKDAGHHCYRAECMGLHSNTGFRQKKCRSWGRRAPELPRLLGFQYLGRSIRYILMEAKAFYNGFCSDALEESLVVKKDGAVSLVDPYFAIPAIPPPCMCP</sequence>
<organism evidence="2">
    <name type="scientific">Eucalyptus grandis</name>
    <name type="common">Flooded gum</name>
    <dbReference type="NCBI Taxonomy" id="71139"/>
    <lineage>
        <taxon>Eukaryota</taxon>
        <taxon>Viridiplantae</taxon>
        <taxon>Streptophyta</taxon>
        <taxon>Embryophyta</taxon>
        <taxon>Tracheophyta</taxon>
        <taxon>Spermatophyta</taxon>
        <taxon>Magnoliopsida</taxon>
        <taxon>eudicotyledons</taxon>
        <taxon>Gunneridae</taxon>
        <taxon>Pentapetalae</taxon>
        <taxon>rosids</taxon>
        <taxon>malvids</taxon>
        <taxon>Myrtales</taxon>
        <taxon>Myrtaceae</taxon>
        <taxon>Myrtoideae</taxon>
        <taxon>Eucalypteae</taxon>
        <taxon>Eucalyptus</taxon>
    </lineage>
</organism>
<feature type="region of interest" description="Disordered" evidence="1">
    <location>
        <begin position="1"/>
        <end position="32"/>
    </location>
</feature>
<reference evidence="2" key="1">
    <citation type="submission" date="2013-07" db="EMBL/GenBank/DDBJ databases">
        <title>The genome of Eucalyptus grandis.</title>
        <authorList>
            <person name="Schmutz J."/>
            <person name="Hayes R."/>
            <person name="Myburg A."/>
            <person name="Tuskan G."/>
            <person name="Grattapaglia D."/>
            <person name="Rokhsar D.S."/>
        </authorList>
    </citation>
    <scope>NUCLEOTIDE SEQUENCE</scope>
    <source>
        <tissue evidence="2">Leaf extractions</tissue>
    </source>
</reference>
<dbReference type="Gramene" id="KCW78415">
    <property type="protein sequence ID" value="KCW78415"/>
    <property type="gene ID" value="EUGRSUZ_D02580"/>
</dbReference>
<accession>A0A059CKG2</accession>
<dbReference type="InParanoid" id="A0A059CKG2"/>
<feature type="compositionally biased region" description="Polar residues" evidence="1">
    <location>
        <begin position="1"/>
        <end position="23"/>
    </location>
</feature>
<evidence type="ECO:0000256" key="1">
    <source>
        <dbReference type="SAM" id="MobiDB-lite"/>
    </source>
</evidence>